<dbReference type="OrthoDB" id="2974164at2759"/>
<proteinExistence type="predicted"/>
<protein>
    <recommendedName>
        <fullName evidence="3">Integrase catalytic domain-containing protein</fullName>
    </recommendedName>
</protein>
<keyword evidence="2" id="KW-1185">Reference proteome</keyword>
<dbReference type="Proteomes" id="UP000077266">
    <property type="component" value="Unassembled WGS sequence"/>
</dbReference>
<dbReference type="EMBL" id="KV425992">
    <property type="protein sequence ID" value="KZV93284.1"/>
    <property type="molecule type" value="Genomic_DNA"/>
</dbReference>
<dbReference type="PANTHER" id="PTHR46177">
    <property type="entry name" value="INTEGRASE CATALYTIC DOMAIN-CONTAINING PROTEIN"/>
    <property type="match status" value="1"/>
</dbReference>
<reference evidence="1 2" key="1">
    <citation type="journal article" date="2016" name="Mol. Biol. Evol.">
        <title>Comparative Genomics of Early-Diverging Mushroom-Forming Fungi Provides Insights into the Origins of Lignocellulose Decay Capabilities.</title>
        <authorList>
            <person name="Nagy L.G."/>
            <person name="Riley R."/>
            <person name="Tritt A."/>
            <person name="Adam C."/>
            <person name="Daum C."/>
            <person name="Floudas D."/>
            <person name="Sun H."/>
            <person name="Yadav J.S."/>
            <person name="Pangilinan J."/>
            <person name="Larsson K.H."/>
            <person name="Matsuura K."/>
            <person name="Barry K."/>
            <person name="Labutti K."/>
            <person name="Kuo R."/>
            <person name="Ohm R.A."/>
            <person name="Bhattacharya S.S."/>
            <person name="Shirouzu T."/>
            <person name="Yoshinaga Y."/>
            <person name="Martin F.M."/>
            <person name="Grigoriev I.V."/>
            <person name="Hibbett D.S."/>
        </authorList>
    </citation>
    <scope>NUCLEOTIDE SEQUENCE [LARGE SCALE GENOMIC DNA]</scope>
    <source>
        <strain evidence="1 2">HHB12029</strain>
    </source>
</reference>
<dbReference type="PANTHER" id="PTHR46177:SF1">
    <property type="entry name" value="INTEGRASE CATALYTIC DOMAIN-CONTAINING PROTEIN"/>
    <property type="match status" value="1"/>
</dbReference>
<evidence type="ECO:0008006" key="3">
    <source>
        <dbReference type="Google" id="ProtNLM"/>
    </source>
</evidence>
<dbReference type="STRING" id="1314781.A0A165IEA0"/>
<dbReference type="AlphaFoldDB" id="A0A165IEA0"/>
<evidence type="ECO:0000313" key="2">
    <source>
        <dbReference type="Proteomes" id="UP000077266"/>
    </source>
</evidence>
<gene>
    <name evidence="1" type="ORF">EXIGLDRAFT_788494</name>
</gene>
<dbReference type="InParanoid" id="A0A165IEA0"/>
<evidence type="ECO:0000313" key="1">
    <source>
        <dbReference type="EMBL" id="KZV93284.1"/>
    </source>
</evidence>
<name>A0A165IEA0_EXIGL</name>
<sequence>MAPNSKGTNQYGDKNWPPDDVLQPELYLYAMERLTIDEKRDRFFKRFGISIGKTALCAMNKKFNTPSVRKPMALDLVVQQIMEEADKDAHGRRGSEVVRTNLRRRSNLLVPRRVVRETLALNQPDVVEARMPGNAPPRKPLRALGPDHQHHSDGWEKIGALAIRMGGVGVPVYATKDQYSSKYLQGIVVPNDRLEDVIVHTYLDRVAAVGGIPITEVTDLGSEHGVWRNIAQALRSEYAPDLDPEIAPPTLGLKSTQNTPIESGWRGLREYSGHNLFSAMTAGEGLFNPACMLQRCLFFWIWPPIVQGEVDDFIAYWNVHRIPYNAEKVNPSGVPPNHAYAVPEKLTRYPGQHCLIPVPRARIEEIRAGLHLTREQALSFVSPSFDRAARQVYTELHLPRVTLNNAWQTFIAMMPGLTLIYPHRNPEPAFVFTL</sequence>
<accession>A0A165IEA0</accession>
<organism evidence="1 2">
    <name type="scientific">Exidia glandulosa HHB12029</name>
    <dbReference type="NCBI Taxonomy" id="1314781"/>
    <lineage>
        <taxon>Eukaryota</taxon>
        <taxon>Fungi</taxon>
        <taxon>Dikarya</taxon>
        <taxon>Basidiomycota</taxon>
        <taxon>Agaricomycotina</taxon>
        <taxon>Agaricomycetes</taxon>
        <taxon>Auriculariales</taxon>
        <taxon>Exidiaceae</taxon>
        <taxon>Exidia</taxon>
    </lineage>
</organism>